<dbReference type="GO" id="GO:0016020">
    <property type="term" value="C:membrane"/>
    <property type="evidence" value="ECO:0007669"/>
    <property type="project" value="GOC"/>
</dbReference>
<dbReference type="Gene3D" id="2.80.10.50">
    <property type="match status" value="2"/>
</dbReference>
<dbReference type="InterPro" id="IPR033453">
    <property type="entry name" value="Glyco_hydro_30_TIM-barrel"/>
</dbReference>
<dbReference type="GO" id="GO:0006680">
    <property type="term" value="P:glucosylceramide catabolic process"/>
    <property type="evidence" value="ECO:0007669"/>
    <property type="project" value="TreeGrafter"/>
</dbReference>
<evidence type="ECO:0000313" key="8">
    <source>
        <dbReference type="EMBL" id="GHH79329.1"/>
    </source>
</evidence>
<dbReference type="InterPro" id="IPR013780">
    <property type="entry name" value="Glyco_hydro_b"/>
</dbReference>
<gene>
    <name evidence="8" type="primary">srfJ</name>
    <name evidence="8" type="ORF">GCM10018781_57120</name>
</gene>
<dbReference type="PANTHER" id="PTHR11069">
    <property type="entry name" value="GLUCOSYLCERAMIDASE"/>
    <property type="match status" value="1"/>
</dbReference>
<keyword evidence="3 4" id="KW-0378">Hydrolase</keyword>
<keyword evidence="9" id="KW-1185">Reference proteome</keyword>
<proteinExistence type="inferred from homology"/>
<dbReference type="GO" id="GO:0004348">
    <property type="term" value="F:glucosylceramidase activity"/>
    <property type="evidence" value="ECO:0007669"/>
    <property type="project" value="InterPro"/>
</dbReference>
<dbReference type="Proteomes" id="UP000617734">
    <property type="component" value="Unassembled WGS sequence"/>
</dbReference>
<keyword evidence="4" id="KW-0326">Glycosidase</keyword>
<name>A0A919L0V2_9ACTN</name>
<dbReference type="InterPro" id="IPR001139">
    <property type="entry name" value="Glyco_hydro_30"/>
</dbReference>
<dbReference type="InterPro" id="IPR017853">
    <property type="entry name" value="GH"/>
</dbReference>
<dbReference type="Pfam" id="PF17189">
    <property type="entry name" value="Glyco_hydro_30C"/>
    <property type="match status" value="1"/>
</dbReference>
<evidence type="ECO:0000256" key="1">
    <source>
        <dbReference type="ARBA" id="ARBA00005382"/>
    </source>
</evidence>
<dbReference type="InterPro" id="IPR033452">
    <property type="entry name" value="GH30_C"/>
</dbReference>
<evidence type="ECO:0000256" key="3">
    <source>
        <dbReference type="ARBA" id="ARBA00022801"/>
    </source>
</evidence>
<dbReference type="GeneID" id="95356057"/>
<dbReference type="Gene3D" id="3.20.20.80">
    <property type="entry name" value="Glycosidases"/>
    <property type="match status" value="1"/>
</dbReference>
<dbReference type="AlphaFoldDB" id="A0A919L0V2"/>
<organism evidence="8 9">
    <name type="scientific">Kitasatospora indigofera</name>
    <dbReference type="NCBI Taxonomy" id="67307"/>
    <lineage>
        <taxon>Bacteria</taxon>
        <taxon>Bacillati</taxon>
        <taxon>Actinomycetota</taxon>
        <taxon>Actinomycetes</taxon>
        <taxon>Kitasatosporales</taxon>
        <taxon>Streptomycetaceae</taxon>
        <taxon>Kitasatospora</taxon>
    </lineage>
</organism>
<dbReference type="InterPro" id="IPR035992">
    <property type="entry name" value="Ricin_B-like_lectins"/>
</dbReference>
<dbReference type="InterPro" id="IPR000772">
    <property type="entry name" value="Ricin_B_lectin"/>
</dbReference>
<dbReference type="RefSeq" id="WP_190213795.1">
    <property type="nucleotide sequence ID" value="NZ_BNBO01000041.1"/>
</dbReference>
<dbReference type="SUPFAM" id="SSF51445">
    <property type="entry name" value="(Trans)glycosidases"/>
    <property type="match status" value="1"/>
</dbReference>
<reference evidence="8" key="2">
    <citation type="submission" date="2020-09" db="EMBL/GenBank/DDBJ databases">
        <authorList>
            <person name="Sun Q."/>
            <person name="Ohkuma M."/>
        </authorList>
    </citation>
    <scope>NUCLEOTIDE SEQUENCE</scope>
    <source>
        <strain evidence="8">JCM 4646</strain>
    </source>
</reference>
<dbReference type="PANTHER" id="PTHR11069:SF23">
    <property type="entry name" value="LYSOSOMAL ACID GLUCOSYLCERAMIDASE"/>
    <property type="match status" value="1"/>
</dbReference>
<dbReference type="SMART" id="SM00458">
    <property type="entry name" value="RICIN"/>
    <property type="match status" value="1"/>
</dbReference>
<protein>
    <submittedName>
        <fullName evidence="8">Glucosylceramidase</fullName>
    </submittedName>
</protein>
<feature type="chain" id="PRO_5037839785" evidence="6">
    <location>
        <begin position="41"/>
        <end position="644"/>
    </location>
</feature>
<evidence type="ECO:0000259" key="7">
    <source>
        <dbReference type="SMART" id="SM00458"/>
    </source>
</evidence>
<evidence type="ECO:0000256" key="2">
    <source>
        <dbReference type="ARBA" id="ARBA00022729"/>
    </source>
</evidence>
<dbReference type="SUPFAM" id="SSF51011">
    <property type="entry name" value="Glycosyl hydrolase domain"/>
    <property type="match status" value="1"/>
</dbReference>
<dbReference type="Pfam" id="PF00652">
    <property type="entry name" value="Ricin_B_lectin"/>
    <property type="match status" value="1"/>
</dbReference>
<feature type="region of interest" description="Disordered" evidence="5">
    <location>
        <begin position="480"/>
        <end position="500"/>
    </location>
</feature>
<comment type="caution">
    <text evidence="8">The sequence shown here is derived from an EMBL/GenBank/DDBJ whole genome shotgun (WGS) entry which is preliminary data.</text>
</comment>
<sequence>MHAPHRSRTSRTTRTRVAAATAALVLAGAGLATAGSTAHAADTTAQVWITTADGSSKLARVGDATFSSTSPQGTDIAVNAGDVQQPLVGFGASFTESAAHLVAGLPAGTRSSLMNDLFGTGGGIGLDYLRQPLGASDFVAKLPFYSYEDTKGSFSIARDQQEILPVVNQARAVNPGIRIMGTPWSAPAWMKDSNSLNGGSLKPENYGAYADYLVRALQAYQAAGAPITDLTVANEPEFQTSYPSMGMTATQQADFVKVLDGRLTVAGLPTNVFAYDHNWDHPNYPLTVLSQDSGVARLKGAAFHCYGGQPEAEQQVANAGKAVMFTECSGTDSADKAGTFADTLKWQTENLVIRNLRSGGRSVVLWNMALDANGGPQYGGCGTKCNGVVEIANGTYTKNAEYYLLGHIAKFAQSGAHRIGSTSQGSGGLQNVAFLNPDGSRGDVVLNATSTTQHFSVSENGRSLAYDLPAGAVATFTWPGAPAGTPGPTTSPSPGPTGSGPVDTSAWYTVANVNSGKCVDDAGTANGSAVQQWACGSGANQQWQFTATDGGYYRVTNRASSAQALDVTGVSAADGAKIQTWQYGGGANQQFRPTRQADGSYTLVARNSGKCLDVTDVSTADGARLQQWTCTGGPAQSFRLTVTG</sequence>
<dbReference type="Gene3D" id="2.60.40.1180">
    <property type="entry name" value="Golgi alpha-mannosidase II"/>
    <property type="match status" value="1"/>
</dbReference>
<dbReference type="CDD" id="cd23458">
    <property type="entry name" value="beta-trefoil_Ricin_AgaB34-like"/>
    <property type="match status" value="1"/>
</dbReference>
<accession>A0A919L0V2</accession>
<feature type="signal peptide" evidence="6">
    <location>
        <begin position="1"/>
        <end position="40"/>
    </location>
</feature>
<evidence type="ECO:0000256" key="4">
    <source>
        <dbReference type="RuleBase" id="RU361188"/>
    </source>
</evidence>
<evidence type="ECO:0000256" key="6">
    <source>
        <dbReference type="SAM" id="SignalP"/>
    </source>
</evidence>
<evidence type="ECO:0000256" key="5">
    <source>
        <dbReference type="SAM" id="MobiDB-lite"/>
    </source>
</evidence>
<dbReference type="SUPFAM" id="SSF50370">
    <property type="entry name" value="Ricin B-like lectins"/>
    <property type="match status" value="1"/>
</dbReference>
<dbReference type="PROSITE" id="PS50231">
    <property type="entry name" value="RICIN_B_LECTIN"/>
    <property type="match status" value="1"/>
</dbReference>
<keyword evidence="2 6" id="KW-0732">Signal</keyword>
<dbReference type="Pfam" id="PF02055">
    <property type="entry name" value="Glyco_hydro_30"/>
    <property type="match status" value="1"/>
</dbReference>
<feature type="domain" description="Ricin B lectin" evidence="7">
    <location>
        <begin position="504"/>
        <end position="641"/>
    </location>
</feature>
<comment type="similarity">
    <text evidence="1 4">Belongs to the glycosyl hydrolase 30 family.</text>
</comment>
<dbReference type="EMBL" id="BNBO01000041">
    <property type="protein sequence ID" value="GHH79329.1"/>
    <property type="molecule type" value="Genomic_DNA"/>
</dbReference>
<reference evidence="8" key="1">
    <citation type="journal article" date="2014" name="Int. J. Syst. Evol. Microbiol.">
        <title>Complete genome sequence of Corynebacterium casei LMG S-19264T (=DSM 44701T), isolated from a smear-ripened cheese.</title>
        <authorList>
            <consortium name="US DOE Joint Genome Institute (JGI-PGF)"/>
            <person name="Walter F."/>
            <person name="Albersmeier A."/>
            <person name="Kalinowski J."/>
            <person name="Ruckert C."/>
        </authorList>
    </citation>
    <scope>NUCLEOTIDE SEQUENCE</scope>
    <source>
        <strain evidence="8">JCM 4646</strain>
    </source>
</reference>
<evidence type="ECO:0000313" key="9">
    <source>
        <dbReference type="Proteomes" id="UP000617734"/>
    </source>
</evidence>